<dbReference type="PANTHER" id="PTHR21237">
    <property type="entry name" value="GRPE PROTEIN"/>
    <property type="match status" value="1"/>
</dbReference>
<dbReference type="InterPro" id="IPR013805">
    <property type="entry name" value="GrpE_CC"/>
</dbReference>
<dbReference type="GeneID" id="96004911"/>
<dbReference type="Pfam" id="PF01025">
    <property type="entry name" value="GrpE"/>
    <property type="match status" value="1"/>
</dbReference>
<evidence type="ECO:0000256" key="1">
    <source>
        <dbReference type="ARBA" id="ARBA00004305"/>
    </source>
</evidence>
<dbReference type="InterPro" id="IPR000740">
    <property type="entry name" value="GrpE"/>
</dbReference>
<evidence type="ECO:0000256" key="3">
    <source>
        <dbReference type="ARBA" id="ARBA00014521"/>
    </source>
</evidence>
<comment type="caution">
    <text evidence="7">The sequence shown here is derived from an EMBL/GenBank/DDBJ whole genome shotgun (WGS) entry which is preliminary data.</text>
</comment>
<dbReference type="FunFam" id="2.30.22.10:FF:000002">
    <property type="entry name" value="GrpE protein homolog"/>
    <property type="match status" value="1"/>
</dbReference>
<dbReference type="EMBL" id="JAAQHG020000009">
    <property type="protein sequence ID" value="KAL1587672.1"/>
    <property type="molecule type" value="Genomic_DNA"/>
</dbReference>
<gene>
    <name evidence="7" type="ORF">WHR41_03467</name>
</gene>
<evidence type="ECO:0000256" key="6">
    <source>
        <dbReference type="SAM" id="MobiDB-lite"/>
    </source>
</evidence>
<reference evidence="7 8" key="1">
    <citation type="journal article" date="2020" name="Microbiol. Resour. Announc.">
        <title>Draft Genome Sequence of a Cladosporium Species Isolated from the Mesophotic Ascidian Didemnum maculosum.</title>
        <authorList>
            <person name="Gioti A."/>
            <person name="Siaperas R."/>
            <person name="Nikolaivits E."/>
            <person name="Le Goff G."/>
            <person name="Ouazzani J."/>
            <person name="Kotoulas G."/>
            <person name="Topakas E."/>
        </authorList>
    </citation>
    <scope>NUCLEOTIDE SEQUENCE [LARGE SCALE GENOMIC DNA]</scope>
    <source>
        <strain evidence="7 8">TM138-S3</strain>
    </source>
</reference>
<dbReference type="SUPFAM" id="SSF58014">
    <property type="entry name" value="Coiled-coil domain of nucleotide exchange factor GrpE"/>
    <property type="match status" value="1"/>
</dbReference>
<dbReference type="CDD" id="cd00446">
    <property type="entry name" value="GrpE"/>
    <property type="match status" value="1"/>
</dbReference>
<organism evidence="7 8">
    <name type="scientific">Cladosporium halotolerans</name>
    <dbReference type="NCBI Taxonomy" id="1052096"/>
    <lineage>
        <taxon>Eukaryota</taxon>
        <taxon>Fungi</taxon>
        <taxon>Dikarya</taxon>
        <taxon>Ascomycota</taxon>
        <taxon>Pezizomycotina</taxon>
        <taxon>Dothideomycetes</taxon>
        <taxon>Dothideomycetidae</taxon>
        <taxon>Cladosporiales</taxon>
        <taxon>Cladosporiaceae</taxon>
        <taxon>Cladosporium</taxon>
    </lineage>
</organism>
<proteinExistence type="inferred from homology"/>
<dbReference type="GO" id="GO:0051082">
    <property type="term" value="F:unfolded protein binding"/>
    <property type="evidence" value="ECO:0007669"/>
    <property type="project" value="TreeGrafter"/>
</dbReference>
<evidence type="ECO:0000256" key="5">
    <source>
        <dbReference type="RuleBase" id="RU004478"/>
    </source>
</evidence>
<dbReference type="GO" id="GO:0001405">
    <property type="term" value="C:PAM complex, Tim23 associated import motor"/>
    <property type="evidence" value="ECO:0007669"/>
    <property type="project" value="TreeGrafter"/>
</dbReference>
<dbReference type="GO" id="GO:0006457">
    <property type="term" value="P:protein folding"/>
    <property type="evidence" value="ECO:0007669"/>
    <property type="project" value="InterPro"/>
</dbReference>
<evidence type="ECO:0000256" key="4">
    <source>
        <dbReference type="ARBA" id="ARBA00023186"/>
    </source>
</evidence>
<keyword evidence="4" id="KW-0143">Chaperone</keyword>
<dbReference type="InterPro" id="IPR009012">
    <property type="entry name" value="GrpE_head"/>
</dbReference>
<protein>
    <recommendedName>
        <fullName evidence="3">GrpE protein homolog, mitochondrial</fullName>
    </recommendedName>
</protein>
<dbReference type="HAMAP" id="MF_01151">
    <property type="entry name" value="GrpE"/>
    <property type="match status" value="1"/>
</dbReference>
<dbReference type="GO" id="GO:0000774">
    <property type="term" value="F:adenyl-nucleotide exchange factor activity"/>
    <property type="evidence" value="ECO:0007669"/>
    <property type="project" value="InterPro"/>
</dbReference>
<feature type="compositionally biased region" description="Basic and acidic residues" evidence="6">
    <location>
        <begin position="53"/>
        <end position="76"/>
    </location>
</feature>
<dbReference type="GO" id="GO:0042803">
    <property type="term" value="F:protein homodimerization activity"/>
    <property type="evidence" value="ECO:0007669"/>
    <property type="project" value="InterPro"/>
</dbReference>
<keyword evidence="8" id="KW-1185">Reference proteome</keyword>
<evidence type="ECO:0000313" key="8">
    <source>
        <dbReference type="Proteomes" id="UP000803884"/>
    </source>
</evidence>
<dbReference type="Gene3D" id="2.30.22.10">
    <property type="entry name" value="Head domain of nucleotide exchange factor GrpE"/>
    <property type="match status" value="1"/>
</dbReference>
<dbReference type="GO" id="GO:0051087">
    <property type="term" value="F:protein-folding chaperone binding"/>
    <property type="evidence" value="ECO:0007669"/>
    <property type="project" value="InterPro"/>
</dbReference>
<evidence type="ECO:0000313" key="7">
    <source>
        <dbReference type="EMBL" id="KAL1587672.1"/>
    </source>
</evidence>
<dbReference type="Gene3D" id="3.90.20.20">
    <property type="match status" value="1"/>
</dbReference>
<dbReference type="PRINTS" id="PR00773">
    <property type="entry name" value="GRPEPROTEIN"/>
</dbReference>
<dbReference type="Proteomes" id="UP000803884">
    <property type="component" value="Unassembled WGS sequence"/>
</dbReference>
<sequence length="234" mass="26217">MFPRRFAQSLQFAAKQSAAPARIQRSAFISQQYAPAMSQRISGMRMYSDAPEAEAKKAEEGSAEKEEAKKEEDPVKAELEAKKKDLLEATDKLKHSIADFRNLQNQTKREVQAAKDFAIQRFAKDLMDSVDNLDRALANVPAEKLQSGNQDLVNLHDGLKMTETVLMQTLKKHGMERFDPSVDSEKFDPNEHEATFMAPQPGKEDGTVFFTQSKGFKLNGRVLRAPKVGVVKNS</sequence>
<evidence type="ECO:0000256" key="2">
    <source>
        <dbReference type="ARBA" id="ARBA00009054"/>
    </source>
</evidence>
<dbReference type="AlphaFoldDB" id="A0AB34KUF7"/>
<dbReference type="PANTHER" id="PTHR21237:SF23">
    <property type="entry name" value="GRPE PROTEIN HOMOLOG, MITOCHONDRIAL"/>
    <property type="match status" value="1"/>
</dbReference>
<name>A0AB34KUF7_9PEZI</name>
<dbReference type="GO" id="GO:0030150">
    <property type="term" value="P:protein import into mitochondrial matrix"/>
    <property type="evidence" value="ECO:0007669"/>
    <property type="project" value="TreeGrafter"/>
</dbReference>
<feature type="region of interest" description="Disordered" evidence="6">
    <location>
        <begin position="45"/>
        <end position="76"/>
    </location>
</feature>
<comment type="similarity">
    <text evidence="2 5">Belongs to the GrpE family.</text>
</comment>
<comment type="subcellular location">
    <subcellularLocation>
        <location evidence="1">Mitochondrion matrix</location>
    </subcellularLocation>
</comment>
<accession>A0AB34KUF7</accession>
<dbReference type="RefSeq" id="XP_069230777.1">
    <property type="nucleotide sequence ID" value="XM_069372073.1"/>
</dbReference>
<dbReference type="SUPFAM" id="SSF51064">
    <property type="entry name" value="Head domain of nucleotide exchange factor GrpE"/>
    <property type="match status" value="1"/>
</dbReference>